<comment type="similarity">
    <text evidence="1">Belongs to the tubulin family.</text>
</comment>
<keyword evidence="3" id="KW-0547">Nucleotide-binding</keyword>
<evidence type="ECO:0000259" key="5">
    <source>
        <dbReference type="Pfam" id="PF00091"/>
    </source>
</evidence>
<evidence type="ECO:0000313" key="7">
    <source>
        <dbReference type="Proteomes" id="UP001227230"/>
    </source>
</evidence>
<evidence type="ECO:0000256" key="4">
    <source>
        <dbReference type="ARBA" id="ARBA00023134"/>
    </source>
</evidence>
<dbReference type="SUPFAM" id="SSF55307">
    <property type="entry name" value="Tubulin C-terminal domain-like"/>
    <property type="match status" value="1"/>
</dbReference>
<keyword evidence="2" id="KW-0493">Microtubule</keyword>
<gene>
    <name evidence="6" type="ORF">VitviT2T_014214</name>
</gene>
<organism evidence="6 7">
    <name type="scientific">Vitis vinifera</name>
    <name type="common">Grape</name>
    <dbReference type="NCBI Taxonomy" id="29760"/>
    <lineage>
        <taxon>Eukaryota</taxon>
        <taxon>Viridiplantae</taxon>
        <taxon>Streptophyta</taxon>
        <taxon>Embryophyta</taxon>
        <taxon>Tracheophyta</taxon>
        <taxon>Spermatophyta</taxon>
        <taxon>Magnoliopsida</taxon>
        <taxon>eudicotyledons</taxon>
        <taxon>Gunneridae</taxon>
        <taxon>Pentapetalae</taxon>
        <taxon>rosids</taxon>
        <taxon>Vitales</taxon>
        <taxon>Vitaceae</taxon>
        <taxon>Viteae</taxon>
        <taxon>Vitis</taxon>
    </lineage>
</organism>
<protein>
    <recommendedName>
        <fullName evidence="5">Tubulin/FtsZ GTPase domain-containing protein</fullName>
    </recommendedName>
</protein>
<dbReference type="SUPFAM" id="SSF52490">
    <property type="entry name" value="Tubulin nucleotide-binding domain-like"/>
    <property type="match status" value="1"/>
</dbReference>
<keyword evidence="4" id="KW-0342">GTP-binding</keyword>
<dbReference type="PANTHER" id="PTHR11588">
    <property type="entry name" value="TUBULIN"/>
    <property type="match status" value="1"/>
</dbReference>
<evidence type="ECO:0000256" key="1">
    <source>
        <dbReference type="ARBA" id="ARBA00009636"/>
    </source>
</evidence>
<dbReference type="Proteomes" id="UP001227230">
    <property type="component" value="Chromosome 9"/>
</dbReference>
<name>A0ABY9CK07_VITVI</name>
<dbReference type="Gene3D" id="3.40.50.1440">
    <property type="entry name" value="Tubulin/FtsZ, GTPase domain"/>
    <property type="match status" value="2"/>
</dbReference>
<keyword evidence="7" id="KW-1185">Reference proteome</keyword>
<feature type="domain" description="Tubulin/FtsZ GTPase" evidence="5">
    <location>
        <begin position="26"/>
        <end position="98"/>
    </location>
</feature>
<dbReference type="Pfam" id="PF00091">
    <property type="entry name" value="Tubulin"/>
    <property type="match status" value="1"/>
</dbReference>
<proteinExistence type="inferred from homology"/>
<evidence type="ECO:0000256" key="2">
    <source>
        <dbReference type="ARBA" id="ARBA00022701"/>
    </source>
</evidence>
<evidence type="ECO:0000313" key="6">
    <source>
        <dbReference type="EMBL" id="WJZ95444.1"/>
    </source>
</evidence>
<sequence length="179" mass="19860">MAMMALQERNERLFHKLRIDNVEELLLIVYYNEASCNQFIPRAVIMDLEPGTMDNVRSGQFGVGNNWAKGHCTEGVKLIDSVLDVVRKEAKNCDYLQGSLPPPLLIMSSFGDSNHLISSTMSGGICCFLFPGQLNSDLCKLLMNPITFPHLHFIMVGLAPLISRGSQHYHALTVPGLAQ</sequence>
<dbReference type="InterPro" id="IPR000217">
    <property type="entry name" value="Tubulin"/>
</dbReference>
<accession>A0ABY9CK07</accession>
<reference evidence="6 7" key="1">
    <citation type="journal article" date="2023" name="Hortic Res">
        <title>The complete reference genome for grapevine (Vitis vinifera L.) genetics and breeding.</title>
        <authorList>
            <person name="Shi X."/>
            <person name="Cao S."/>
            <person name="Wang X."/>
            <person name="Huang S."/>
            <person name="Wang Y."/>
            <person name="Liu Z."/>
            <person name="Liu W."/>
            <person name="Leng X."/>
            <person name="Peng Y."/>
            <person name="Wang N."/>
            <person name="Wang Y."/>
            <person name="Ma Z."/>
            <person name="Xu X."/>
            <person name="Zhang F."/>
            <person name="Xue H."/>
            <person name="Zhong H."/>
            <person name="Wang Y."/>
            <person name="Zhang K."/>
            <person name="Velt A."/>
            <person name="Avia K."/>
            <person name="Holtgrawe D."/>
            <person name="Grimplet J."/>
            <person name="Matus J.T."/>
            <person name="Ware D."/>
            <person name="Wu X."/>
            <person name="Wang H."/>
            <person name="Liu C."/>
            <person name="Fang Y."/>
            <person name="Rustenholz C."/>
            <person name="Cheng Z."/>
            <person name="Xiao H."/>
            <person name="Zhou Y."/>
        </authorList>
    </citation>
    <scope>NUCLEOTIDE SEQUENCE [LARGE SCALE GENOMIC DNA]</scope>
    <source>
        <strain evidence="7">cv. Pinot noir / PN40024</strain>
        <tissue evidence="6">Leaf</tissue>
    </source>
</reference>
<evidence type="ECO:0000256" key="3">
    <source>
        <dbReference type="ARBA" id="ARBA00022741"/>
    </source>
</evidence>
<dbReference type="EMBL" id="CP126656">
    <property type="protein sequence ID" value="WJZ95444.1"/>
    <property type="molecule type" value="Genomic_DNA"/>
</dbReference>
<dbReference type="InterPro" id="IPR003008">
    <property type="entry name" value="Tubulin_FtsZ_GTPase"/>
</dbReference>
<dbReference type="InterPro" id="IPR036525">
    <property type="entry name" value="Tubulin/FtsZ_GTPase_sf"/>
</dbReference>
<dbReference type="InterPro" id="IPR008280">
    <property type="entry name" value="Tub_FtsZ_C"/>
</dbReference>